<evidence type="ECO:0000259" key="1">
    <source>
        <dbReference type="PROSITE" id="PS50878"/>
    </source>
</evidence>
<dbReference type="PANTHER" id="PTHR47027">
    <property type="entry name" value="REVERSE TRANSCRIPTASE DOMAIN-CONTAINING PROTEIN"/>
    <property type="match status" value="1"/>
</dbReference>
<dbReference type="EMBL" id="UYRU01049770">
    <property type="protein sequence ID" value="VDN10711.1"/>
    <property type="molecule type" value="Genomic_DNA"/>
</dbReference>
<keyword evidence="3" id="KW-1185">Reference proteome</keyword>
<dbReference type="AlphaFoldDB" id="A0A3P7LWX0"/>
<accession>A0A3P7LWX0</accession>
<proteinExistence type="predicted"/>
<evidence type="ECO:0000313" key="3">
    <source>
        <dbReference type="Proteomes" id="UP000281553"/>
    </source>
</evidence>
<gene>
    <name evidence="2" type="ORF">DILT_LOCUS6542</name>
</gene>
<dbReference type="InterPro" id="IPR000477">
    <property type="entry name" value="RT_dom"/>
</dbReference>
<dbReference type="Proteomes" id="UP000281553">
    <property type="component" value="Unassembled WGS sequence"/>
</dbReference>
<dbReference type="OrthoDB" id="425681at2759"/>
<dbReference type="PANTHER" id="PTHR47027:SF20">
    <property type="entry name" value="REVERSE TRANSCRIPTASE-LIKE PROTEIN WITH RNA-DIRECTED DNA POLYMERASE DOMAIN"/>
    <property type="match status" value="1"/>
</dbReference>
<reference evidence="2 3" key="1">
    <citation type="submission" date="2018-11" db="EMBL/GenBank/DDBJ databases">
        <authorList>
            <consortium name="Pathogen Informatics"/>
        </authorList>
    </citation>
    <scope>NUCLEOTIDE SEQUENCE [LARGE SCALE GENOMIC DNA]</scope>
</reference>
<protein>
    <recommendedName>
        <fullName evidence="1">Reverse transcriptase domain-containing protein</fullName>
    </recommendedName>
</protein>
<name>A0A3P7LWX0_DIBLA</name>
<dbReference type="PROSITE" id="PS50878">
    <property type="entry name" value="RT_POL"/>
    <property type="match status" value="1"/>
</dbReference>
<dbReference type="Pfam" id="PF00078">
    <property type="entry name" value="RVT_1"/>
    <property type="match status" value="1"/>
</dbReference>
<evidence type="ECO:0000313" key="2">
    <source>
        <dbReference type="EMBL" id="VDN10711.1"/>
    </source>
</evidence>
<sequence>MDGLDCLKEHPCECCNQPECNAVNAKVKRSQVVSRCFNQRPSCLILFKRPYSDLSRARRLDVAKLRQPSNSEALSTEFRSRLTTRADREGTSKWSSLKTSVYGAAEKILGFTQGRRSDWISERTLQLSAETTRARSRNDASFRRLCRDKTSCEKYCSISLINVAARFFDIVLFMRFQSIRDSRTRSNQAAFCAGHGYSDQIFTLRRIPGFRYNYQQLTVVCFVNFATAFVSIYRESPWRIMKLDRVLTKLIAMIEAYYRSTTARVLVHNNLIQPFDIQSGVRQGCVLSPILVNYVINWIVGKALHEEELALRRQITYLDYADDIALLASSFGGPYAVLLRINEIAMSVCMSINSGKTKLFSSCIRDEEKAPLGINCHQLKEVDSLKYLGARLLPNG</sequence>
<feature type="domain" description="Reverse transcriptase" evidence="1">
    <location>
        <begin position="126"/>
        <end position="392"/>
    </location>
</feature>
<organism evidence="2 3">
    <name type="scientific">Dibothriocephalus latus</name>
    <name type="common">Fish tapeworm</name>
    <name type="synonym">Diphyllobothrium latum</name>
    <dbReference type="NCBI Taxonomy" id="60516"/>
    <lineage>
        <taxon>Eukaryota</taxon>
        <taxon>Metazoa</taxon>
        <taxon>Spiralia</taxon>
        <taxon>Lophotrochozoa</taxon>
        <taxon>Platyhelminthes</taxon>
        <taxon>Cestoda</taxon>
        <taxon>Eucestoda</taxon>
        <taxon>Diphyllobothriidea</taxon>
        <taxon>Diphyllobothriidae</taxon>
        <taxon>Dibothriocephalus</taxon>
    </lineage>
</organism>